<sequence length="185" mass="21880">MKYWILYIILIGLASCEEKLAYDDEYKYRICLKVLEKTFPADNNETFIINPEIKDFRFNDVYILMYPERKHTFNEHKSEYLKEMGLSLNAYEDALYLNTANSFDLNKLQKYSRSKNVVRLSYIRNNLIFMDVITYCDELTVKSLKNVNENDGPIFSITSFFIKIDDQGNAVYQVYNGLSFMVPCH</sequence>
<dbReference type="Proteomes" id="UP000028980">
    <property type="component" value="Unassembled WGS sequence"/>
</dbReference>
<proteinExistence type="predicted"/>
<dbReference type="EMBL" id="BBLG01000007">
    <property type="protein sequence ID" value="GAK77181.1"/>
    <property type="molecule type" value="Genomic_DNA"/>
</dbReference>
<evidence type="ECO:0008006" key="3">
    <source>
        <dbReference type="Google" id="ProtNLM"/>
    </source>
</evidence>
<evidence type="ECO:0000313" key="2">
    <source>
        <dbReference type="Proteomes" id="UP000028980"/>
    </source>
</evidence>
<protein>
    <recommendedName>
        <fullName evidence="3">Lipoprotein</fullName>
    </recommendedName>
</protein>
<comment type="caution">
    <text evidence="1">The sequence shown here is derived from an EMBL/GenBank/DDBJ whole genome shotgun (WGS) entry which is preliminary data.</text>
</comment>
<dbReference type="AlphaFoldDB" id="A0A081DE35"/>
<dbReference type="PROSITE" id="PS51257">
    <property type="entry name" value="PROKAR_LIPOPROTEIN"/>
    <property type="match status" value="1"/>
</dbReference>
<gene>
    <name evidence="1" type="ORF">JCM19296_2786</name>
</gene>
<evidence type="ECO:0000313" key="1">
    <source>
        <dbReference type="EMBL" id="GAK77181.1"/>
    </source>
</evidence>
<accession>A0A081DE35</accession>
<organism evidence="1 2">
    <name type="scientific">Nonlabens ulvanivorans</name>
    <name type="common">Persicivirga ulvanivorans</name>
    <dbReference type="NCBI Taxonomy" id="906888"/>
    <lineage>
        <taxon>Bacteria</taxon>
        <taxon>Pseudomonadati</taxon>
        <taxon>Bacteroidota</taxon>
        <taxon>Flavobacteriia</taxon>
        <taxon>Flavobacteriales</taxon>
        <taxon>Flavobacteriaceae</taxon>
        <taxon>Nonlabens</taxon>
    </lineage>
</organism>
<name>A0A081DE35_NONUL</name>
<reference evidence="1 2" key="1">
    <citation type="journal article" date="2014" name="Genome Announc.">
        <title>Draft Genome Sequences of Marine Flavobacterium Nonlabens Strains NR17, NR24, NR27, NR32, NR33, and Ara13.</title>
        <authorList>
            <person name="Nakanishi M."/>
            <person name="Meirelles P."/>
            <person name="Suzuki R."/>
            <person name="Takatani N."/>
            <person name="Mino S."/>
            <person name="Suda W."/>
            <person name="Oshima K."/>
            <person name="Hattori M."/>
            <person name="Ohkuma M."/>
            <person name="Hosokawa M."/>
            <person name="Miyashita K."/>
            <person name="Thompson F.L."/>
            <person name="Niwa A."/>
            <person name="Sawabe T."/>
            <person name="Sawabe T."/>
        </authorList>
    </citation>
    <scope>NUCLEOTIDE SEQUENCE [LARGE SCALE GENOMIC DNA]</scope>
    <source>
        <strain evidence="2">JCM19296</strain>
    </source>
</reference>